<dbReference type="GO" id="GO:0006259">
    <property type="term" value="P:DNA metabolic process"/>
    <property type="evidence" value="ECO:0007669"/>
    <property type="project" value="InterPro"/>
</dbReference>
<evidence type="ECO:0000256" key="1">
    <source>
        <dbReference type="SAM" id="MobiDB-lite"/>
    </source>
</evidence>
<gene>
    <name evidence="2" type="ORF">EJP82_01070</name>
</gene>
<feature type="region of interest" description="Disordered" evidence="1">
    <location>
        <begin position="227"/>
        <end position="255"/>
    </location>
</feature>
<evidence type="ECO:0008006" key="4">
    <source>
        <dbReference type="Google" id="ProtNLM"/>
    </source>
</evidence>
<sequence>MTTAKSNTQVQAVDINQIQAIGEFGVAELMAMKESIAKKLTVPQFNLFMYQMNRMGLDPSLGHGVPILYGQDVNIRVEYEGLHSLAQKSNGYNNVHRQVVCENETEDFEATTNEEGVITKISHKIRFPRGKVVGSYAIAKREGKQDIIVLCDKAEFEKYAKKNPSFWKLEDGSFDPDMCKKHAATRAVKEQYDIAQTVGDNMIALNSTSEGDQAIEPTRRDITAEANAAAEAEKVSPPQEVEQPTDETSEVDRLKEEMKDKYKQLGITTKEAKAEHMEKHCKIKGDGPTLAEIKAYLKIMDLHIAEKQAQDDELPE</sequence>
<dbReference type="AlphaFoldDB" id="A0A3S1CBT4"/>
<dbReference type="Proteomes" id="UP000279446">
    <property type="component" value="Unassembled WGS sequence"/>
</dbReference>
<comment type="caution">
    <text evidence="2">The sequence shown here is derived from an EMBL/GenBank/DDBJ whole genome shotgun (WGS) entry which is preliminary data.</text>
</comment>
<protein>
    <recommendedName>
        <fullName evidence="4">Recombinase RecT</fullName>
    </recommendedName>
</protein>
<dbReference type="InterPro" id="IPR018330">
    <property type="entry name" value="RecT_fam"/>
</dbReference>
<dbReference type="OrthoDB" id="2664780at2"/>
<keyword evidence="3" id="KW-1185">Reference proteome</keyword>
<dbReference type="RefSeq" id="WP_127190158.1">
    <property type="nucleotide sequence ID" value="NZ_RZNY01000001.1"/>
</dbReference>
<accession>A0A3S1CBT4</accession>
<evidence type="ECO:0000313" key="2">
    <source>
        <dbReference type="EMBL" id="RUT48564.1"/>
    </source>
</evidence>
<dbReference type="EMBL" id="RZNY01000001">
    <property type="protein sequence ID" value="RUT48564.1"/>
    <property type="molecule type" value="Genomic_DNA"/>
</dbReference>
<reference evidence="2 3" key="1">
    <citation type="submission" date="2018-12" db="EMBL/GenBank/DDBJ databases">
        <authorList>
            <person name="Sun L."/>
            <person name="Chen Z."/>
        </authorList>
    </citation>
    <scope>NUCLEOTIDE SEQUENCE [LARGE SCALE GENOMIC DNA]</scope>
    <source>
        <strain evidence="2 3">DSM 15890</strain>
    </source>
</reference>
<evidence type="ECO:0000313" key="3">
    <source>
        <dbReference type="Proteomes" id="UP000279446"/>
    </source>
</evidence>
<organism evidence="2 3">
    <name type="scientific">Paenibacillus anaericanus</name>
    <dbReference type="NCBI Taxonomy" id="170367"/>
    <lineage>
        <taxon>Bacteria</taxon>
        <taxon>Bacillati</taxon>
        <taxon>Bacillota</taxon>
        <taxon>Bacilli</taxon>
        <taxon>Bacillales</taxon>
        <taxon>Paenibacillaceae</taxon>
        <taxon>Paenibacillus</taxon>
    </lineage>
</organism>
<name>A0A3S1CBT4_9BACL</name>
<dbReference type="Pfam" id="PF03837">
    <property type="entry name" value="RecT"/>
    <property type="match status" value="1"/>
</dbReference>
<dbReference type="GO" id="GO:0003677">
    <property type="term" value="F:DNA binding"/>
    <property type="evidence" value="ECO:0007669"/>
    <property type="project" value="InterPro"/>
</dbReference>
<proteinExistence type="predicted"/>